<proteinExistence type="predicted"/>
<keyword evidence="1" id="KW-0732">Signal</keyword>
<dbReference type="Gene3D" id="3.40.190.10">
    <property type="entry name" value="Periplasmic binding protein-like II"/>
    <property type="match status" value="2"/>
</dbReference>
<evidence type="ECO:0000256" key="1">
    <source>
        <dbReference type="SAM" id="SignalP"/>
    </source>
</evidence>
<dbReference type="Proteomes" id="UP000245506">
    <property type="component" value="Unassembled WGS sequence"/>
</dbReference>
<evidence type="ECO:0000313" key="3">
    <source>
        <dbReference type="Proteomes" id="UP000245506"/>
    </source>
</evidence>
<dbReference type="PANTHER" id="PTHR42941:SF1">
    <property type="entry name" value="SLL1037 PROTEIN"/>
    <property type="match status" value="1"/>
</dbReference>
<dbReference type="PANTHER" id="PTHR42941">
    <property type="entry name" value="SLL1037 PROTEIN"/>
    <property type="match status" value="1"/>
</dbReference>
<dbReference type="RefSeq" id="WP_109823291.1">
    <property type="nucleotide sequence ID" value="NZ_QGKL01000029.1"/>
</dbReference>
<comment type="caution">
    <text evidence="2">The sequence shown here is derived from an EMBL/GenBank/DDBJ whole genome shotgun (WGS) entry which is preliminary data.</text>
</comment>
<dbReference type="OrthoDB" id="9776669at2"/>
<dbReference type="Pfam" id="PF16868">
    <property type="entry name" value="NMT1_3"/>
    <property type="match status" value="1"/>
</dbReference>
<organism evidence="2 3">
    <name type="scientific">Leucothrix arctica</name>
    <dbReference type="NCBI Taxonomy" id="1481894"/>
    <lineage>
        <taxon>Bacteria</taxon>
        <taxon>Pseudomonadati</taxon>
        <taxon>Pseudomonadota</taxon>
        <taxon>Gammaproteobacteria</taxon>
        <taxon>Thiotrichales</taxon>
        <taxon>Thiotrichaceae</taxon>
        <taxon>Leucothrix</taxon>
    </lineage>
</organism>
<evidence type="ECO:0000313" key="2">
    <source>
        <dbReference type="EMBL" id="PWQ96319.1"/>
    </source>
</evidence>
<accession>A0A317CD56</accession>
<reference evidence="2 3" key="1">
    <citation type="submission" date="2018-05" db="EMBL/GenBank/DDBJ databases">
        <title>Leucothrix arctica sp. nov., isolated from Arctic seawater.</title>
        <authorList>
            <person name="Choi A."/>
            <person name="Baek K."/>
        </authorList>
    </citation>
    <scope>NUCLEOTIDE SEQUENCE [LARGE SCALE GENOMIC DNA]</scope>
    <source>
        <strain evidence="2 3">IMCC9719</strain>
    </source>
</reference>
<name>A0A317CD56_9GAMM</name>
<sequence length="381" mass="41597">MIRVSFLLSAWLLAANASAATNMPTGAEGGTYHAIGVDISRITPLYGVDINVISSVGSVDNIRQLFKNNEVDLSLAQSDVIAAFKKSPQATTQSAIQNLRLVLPLYQEEVHILANKSIQTISDLAGKRVGVGRIGSGTHITATNILRLLKLKTLPNNKLSPLDAYKALLFGELDAVFFVSGKPINFIQGMLEMNDRQDLKSYVAGIHLLAIEDDRLNESYDIASIDPNDYVSKNRKHKLTNISIPTISVTAALVTRVFPDDNKWVTGKRCREIGRVHRAISNRLHFLASGGTAKNKFHPKWASVDLKHPIDLEVSDCVKAKIATKKVIKATTSSEIVAPDQNKVEVHLNAEEIAEAHCLLTTHKPCSSATIPDDSTLEPLL</sequence>
<dbReference type="SUPFAM" id="SSF53850">
    <property type="entry name" value="Periplasmic binding protein-like II"/>
    <property type="match status" value="1"/>
</dbReference>
<keyword evidence="3" id="KW-1185">Reference proteome</keyword>
<dbReference type="NCBIfam" id="TIGR02122">
    <property type="entry name" value="TRAP_TAXI"/>
    <property type="match status" value="1"/>
</dbReference>
<feature type="signal peptide" evidence="1">
    <location>
        <begin position="1"/>
        <end position="19"/>
    </location>
</feature>
<dbReference type="InterPro" id="IPR011852">
    <property type="entry name" value="TRAP_TAXI"/>
</dbReference>
<protein>
    <recommendedName>
        <fullName evidence="4">C4-dicarboxylate ABC transporter substrate-binding protein</fullName>
    </recommendedName>
</protein>
<dbReference type="EMBL" id="QGKL01000029">
    <property type="protein sequence ID" value="PWQ96319.1"/>
    <property type="molecule type" value="Genomic_DNA"/>
</dbReference>
<evidence type="ECO:0008006" key="4">
    <source>
        <dbReference type="Google" id="ProtNLM"/>
    </source>
</evidence>
<dbReference type="AlphaFoldDB" id="A0A317CD56"/>
<feature type="chain" id="PRO_5016241700" description="C4-dicarboxylate ABC transporter substrate-binding protein" evidence="1">
    <location>
        <begin position="20"/>
        <end position="381"/>
    </location>
</feature>
<gene>
    <name evidence="2" type="ORF">DKT75_10055</name>
</gene>